<keyword evidence="1" id="KW-1133">Transmembrane helix</keyword>
<organism evidence="2 3">
    <name type="scientific">Discina gigas</name>
    <dbReference type="NCBI Taxonomy" id="1032678"/>
    <lineage>
        <taxon>Eukaryota</taxon>
        <taxon>Fungi</taxon>
        <taxon>Dikarya</taxon>
        <taxon>Ascomycota</taxon>
        <taxon>Pezizomycotina</taxon>
        <taxon>Pezizomycetes</taxon>
        <taxon>Pezizales</taxon>
        <taxon>Discinaceae</taxon>
        <taxon>Discina</taxon>
    </lineage>
</organism>
<keyword evidence="1" id="KW-0812">Transmembrane</keyword>
<feature type="non-terminal residue" evidence="2">
    <location>
        <position position="106"/>
    </location>
</feature>
<keyword evidence="3" id="KW-1185">Reference proteome</keyword>
<sequence length="106" mass="11381">MSTLVPTIVEPDASHLSLAIIAALGAGGVVLLIAAIACIYLLWRRSMQSTRSIQKDPRPPPPYPVDMLGGFFTKRSSLGKAPIEMAANEVPPTLQKSHELDTEMLA</sequence>
<reference evidence="2 3" key="1">
    <citation type="submission" date="2024-02" db="EMBL/GenBank/DDBJ databases">
        <title>Discinaceae phylogenomics.</title>
        <authorList>
            <person name="Dirks A.C."/>
            <person name="James T.Y."/>
        </authorList>
    </citation>
    <scope>NUCLEOTIDE SEQUENCE [LARGE SCALE GENOMIC DNA]</scope>
    <source>
        <strain evidence="2 3">ACD0624</strain>
    </source>
</reference>
<protein>
    <submittedName>
        <fullName evidence="2">Uncharacterized protein</fullName>
    </submittedName>
</protein>
<accession>A0ABR3G7X5</accession>
<evidence type="ECO:0000256" key="1">
    <source>
        <dbReference type="SAM" id="Phobius"/>
    </source>
</evidence>
<evidence type="ECO:0000313" key="3">
    <source>
        <dbReference type="Proteomes" id="UP001447188"/>
    </source>
</evidence>
<proteinExistence type="predicted"/>
<gene>
    <name evidence="2" type="ORF">Q9L58_009096</name>
</gene>
<dbReference type="Proteomes" id="UP001447188">
    <property type="component" value="Unassembled WGS sequence"/>
</dbReference>
<evidence type="ECO:0000313" key="2">
    <source>
        <dbReference type="EMBL" id="KAL0632040.1"/>
    </source>
</evidence>
<keyword evidence="1" id="KW-0472">Membrane</keyword>
<comment type="caution">
    <text evidence="2">The sequence shown here is derived from an EMBL/GenBank/DDBJ whole genome shotgun (WGS) entry which is preliminary data.</text>
</comment>
<dbReference type="EMBL" id="JBBBZM010000192">
    <property type="protein sequence ID" value="KAL0632040.1"/>
    <property type="molecule type" value="Genomic_DNA"/>
</dbReference>
<feature type="transmembrane region" description="Helical" evidence="1">
    <location>
        <begin position="20"/>
        <end position="43"/>
    </location>
</feature>
<name>A0ABR3G7X5_9PEZI</name>